<evidence type="ECO:0000256" key="1">
    <source>
        <dbReference type="SAM" id="MobiDB-lite"/>
    </source>
</evidence>
<feature type="region of interest" description="Disordered" evidence="1">
    <location>
        <begin position="116"/>
        <end position="170"/>
    </location>
</feature>
<evidence type="ECO:0000256" key="2">
    <source>
        <dbReference type="SAM" id="Phobius"/>
    </source>
</evidence>
<dbReference type="EMBL" id="QKYT01000174">
    <property type="protein sequence ID" value="RIA90668.1"/>
    <property type="molecule type" value="Genomic_DNA"/>
</dbReference>
<feature type="transmembrane region" description="Helical" evidence="2">
    <location>
        <begin position="293"/>
        <end position="311"/>
    </location>
</feature>
<feature type="compositionally biased region" description="Polar residues" evidence="1">
    <location>
        <begin position="126"/>
        <end position="135"/>
    </location>
</feature>
<dbReference type="OrthoDB" id="2345088at2759"/>
<proteinExistence type="predicted"/>
<sequence length="459" mass="53136">MRTNEVRKEQKDFLKNSEDPRPANFFMKFKYRSKKLGIQDYGLRLSETLQDVPESEKLLKLKRRWEADDYGEDWNYYEDEKEKRKADRKVKKRKCKAHVAFHDDLDERLDAVASSVSSRDCEDENGASSSGVINSQKKDENPTSNEIDEVDERRTNENLPNNKEDKDIDEEGKLNEAITDILGNIIECSETAEKICSVYTEKYPDGDLIDLRPGSPFLRMLPKSIAKSYLAEMDAITESLIPDDVHHFLVTFFSQSISDAEWQNKVDDLRTPDDNNPLMPAIVRILRRTLPQLYVVILIHFFSFCSNYFFFLSNSIKAFSLGPQNPLLNITTIEQAHLNAFVHPCLDSALWNISKIHYQYGEIPSRNHVNKNRADGAGFMTNADKFQLVYVEGSRPVAKQEKEISKKLFIFGGQSFRLRLYLYYLDFCGMFLSVKGLNYEEVLVNSLKCRISYTFTNVY</sequence>
<dbReference type="AlphaFoldDB" id="A0A397SX87"/>
<protein>
    <submittedName>
        <fullName evidence="3">Uncharacterized protein</fullName>
    </submittedName>
</protein>
<evidence type="ECO:0000313" key="4">
    <source>
        <dbReference type="Proteomes" id="UP000265703"/>
    </source>
</evidence>
<feature type="compositionally biased region" description="Basic and acidic residues" evidence="1">
    <location>
        <begin position="151"/>
        <end position="170"/>
    </location>
</feature>
<reference evidence="3 4" key="1">
    <citation type="submission" date="2018-06" db="EMBL/GenBank/DDBJ databases">
        <title>Comparative genomics reveals the genomic features of Rhizophagus irregularis, R. cerebriforme, R. diaphanum and Gigaspora rosea, and their symbiotic lifestyle signature.</title>
        <authorList>
            <person name="Morin E."/>
            <person name="San Clemente H."/>
            <person name="Chen E.C.H."/>
            <person name="De La Providencia I."/>
            <person name="Hainaut M."/>
            <person name="Kuo A."/>
            <person name="Kohler A."/>
            <person name="Murat C."/>
            <person name="Tang N."/>
            <person name="Roy S."/>
            <person name="Loubradou J."/>
            <person name="Henrissat B."/>
            <person name="Grigoriev I.V."/>
            <person name="Corradi N."/>
            <person name="Roux C."/>
            <person name="Martin F.M."/>
        </authorList>
    </citation>
    <scope>NUCLEOTIDE SEQUENCE [LARGE SCALE GENOMIC DNA]</scope>
    <source>
        <strain evidence="3 4">DAOM 227022</strain>
    </source>
</reference>
<evidence type="ECO:0000313" key="3">
    <source>
        <dbReference type="EMBL" id="RIA90668.1"/>
    </source>
</evidence>
<name>A0A397SX87_9GLOM</name>
<feature type="region of interest" description="Disordered" evidence="1">
    <location>
        <begin position="1"/>
        <end position="20"/>
    </location>
</feature>
<gene>
    <name evidence="3" type="ORF">C1645_769362</name>
</gene>
<keyword evidence="4" id="KW-1185">Reference proteome</keyword>
<accession>A0A397SX87</accession>
<keyword evidence="2" id="KW-0472">Membrane</keyword>
<keyword evidence="2" id="KW-1133">Transmembrane helix</keyword>
<dbReference type="Proteomes" id="UP000265703">
    <property type="component" value="Unassembled WGS sequence"/>
</dbReference>
<comment type="caution">
    <text evidence="3">The sequence shown here is derived from an EMBL/GenBank/DDBJ whole genome shotgun (WGS) entry which is preliminary data.</text>
</comment>
<organism evidence="3 4">
    <name type="scientific">Glomus cerebriforme</name>
    <dbReference type="NCBI Taxonomy" id="658196"/>
    <lineage>
        <taxon>Eukaryota</taxon>
        <taxon>Fungi</taxon>
        <taxon>Fungi incertae sedis</taxon>
        <taxon>Mucoromycota</taxon>
        <taxon>Glomeromycotina</taxon>
        <taxon>Glomeromycetes</taxon>
        <taxon>Glomerales</taxon>
        <taxon>Glomeraceae</taxon>
        <taxon>Glomus</taxon>
    </lineage>
</organism>
<keyword evidence="2" id="KW-0812">Transmembrane</keyword>